<evidence type="ECO:0000259" key="2">
    <source>
        <dbReference type="PROSITE" id="PS50878"/>
    </source>
</evidence>
<keyword evidence="1" id="KW-0175">Coiled coil</keyword>
<dbReference type="InterPro" id="IPR043502">
    <property type="entry name" value="DNA/RNA_pol_sf"/>
</dbReference>
<dbReference type="PROSITE" id="PS50878">
    <property type="entry name" value="RT_POL"/>
    <property type="match status" value="2"/>
</dbReference>
<evidence type="ECO:0000256" key="1">
    <source>
        <dbReference type="SAM" id="Coils"/>
    </source>
</evidence>
<keyword evidence="4" id="KW-1185">Reference proteome</keyword>
<gene>
    <name evidence="3" type="ORF">CLODIP_2_CD05733</name>
</gene>
<dbReference type="GO" id="GO:0071897">
    <property type="term" value="P:DNA biosynthetic process"/>
    <property type="evidence" value="ECO:0007669"/>
    <property type="project" value="UniProtKB-ARBA"/>
</dbReference>
<dbReference type="SUPFAM" id="SSF56219">
    <property type="entry name" value="DNase I-like"/>
    <property type="match status" value="2"/>
</dbReference>
<accession>A0A8S1E4T3</accession>
<dbReference type="EMBL" id="CADEPI010000794">
    <property type="protein sequence ID" value="CAB3388487.1"/>
    <property type="molecule type" value="Genomic_DNA"/>
</dbReference>
<feature type="non-terminal residue" evidence="3">
    <location>
        <position position="1"/>
    </location>
</feature>
<evidence type="ECO:0000313" key="4">
    <source>
        <dbReference type="Proteomes" id="UP000494165"/>
    </source>
</evidence>
<feature type="domain" description="Reverse transcriptase" evidence="2">
    <location>
        <begin position="1421"/>
        <end position="1689"/>
    </location>
</feature>
<evidence type="ECO:0000313" key="3">
    <source>
        <dbReference type="EMBL" id="CAB3388487.1"/>
    </source>
</evidence>
<sequence>MDHEVIPTDYVVLRKDRIGGRRPAGGVLLAVLPHLQPRRQKQLETSAEAIWAAITVSNLRFLIASVYRAPNSTAEQNDELLRSFSLAAEQQHNYDACFVMGDLNLDIDWSAEPPLPKAIPAEKFIDAFDNLAFFQLIKNPTRTTATSEKTIDLFLCDTPNLVSSSEVIAGVSDHDALLAELRVDSRRPTPLPAMLPNWRRAPWPTLNDRLAEEMQAVLQINNLNDAWTAWKTALVGCVSECVPSRKSRPKRRLLPWLDKKLKKMIKIKDELFAKWQVEKTLESRNLFETARRASQGAVRLAKDRWFWALGRGPGGAAIFWKFIHSKTKVPIKATSFSVDGRIFSEPATVASKFQESFKQNFSPPEADYPFLRRVPSQEEKLSEWRITESDVDNLLHVLDAKSATGPDGVPAVLLKRCAKTLCPSLAHIFNLSLRACDLPADWKCAAVTPIPKDGEKSDLRNYRPISVTSLVGKLLEKHVRNQLAGFLDTNKALPDNQHGFRERRSCTTMLLRTLDSWTAAIDKNSGGHVHAIFLDWAKAFDKVPHQRLLFKLQHHGIDGAALEWLKNFLVGRSQFVRFGGARSEPCVVSSGVVQGSVLGPLLFNVYVSDLPAVVKTNLVQYADDCTIFREVTSQDDVDELQEDLALIDIWCVNNGMQLNAKKCVAMDLSRARQPWLPQYMIGGAVLEYVSTQRLLGVHIARDLRWNHHVDVQRKKAAQTLGFAARNLRGCTQRVKRMAYLTLVKPKLFYGTPAWHPWTKTNTEKMARTQNKALHFIHGRHVPPPEKQNMLSVPAQLAYNDLLFFKKSLCGLTEYNAMARITEGRVHRGDDPLHPRLQQPPARTELGQNAFDYRIVAEWNAAPPAIKDCTAAQFPAVCKAKFLADTNDGLKIRDEKINKLQEDNTNLNLKLFKSEEKVRQLTDENENRKRAEKEIMLKLEQVFSKAQTQFGNNQRPDPVQAERRLKSLVLLNNFDICAVNETWLAPDIKNHEFIPREYVVLRKDRLGGRRAAGGVLLAIRPHLQPRRLQHLEGGAEIVWASVRTGRLRLLVGSAYRRPNADVEYNTALLRSLESAAREQHNFDGILLMGDFNLDIKWDVEPPVVGVQPADAFMDAFAEMSLAQLIKTPTRTTDSSAKILDLLLCDIPALVEETRVVPGTSDHEALVARLAVSARRPISAPKQVPNYQRANWSVLNEELERRLYDVHGEEDVINAWERWKKTVFDCIEEIVPKKKVGGRRKSRHPWMTKQLKQLISIRDEFFNEWRICRKEEKRQVYLRARRSTQAAVRAARDDWLWHLGLSKNGSNELWRFINSKAKVPFDTTSFEIDGRTFSSPELIAEKFSEVFQLNFSQEQSFPYIRRTTQQATGTTQQLCVLHLAPAHVQFLLQRTKPAAPGCDGITAPLMKNCAAALSSSLCHIFRRSLCTGEIPADWKTAAVTPIHKDGPKEDVRNYRPISITSLVGKVLERIVRDQLTNFLESKNVFPVNQHGFRARRSCTTLLTGLIDTWTAILDEKSGSHLHAIMLDLSKAFDRVPHGRLISKLQHYGVGGEVLRWLENFLTGRTQYVKFGGACSAPAGVLSGVVQGSVIGPLLFNVFIADLPKDISSGFEQYADDTTLWRDVSTPEDADALQEDLNRVYLWCANNGMQLNQRKSYVMDLTRARAPLYFEYAVDGEPLQYVDKQRLLGVQISSDLRWNVQTDAARAKAARVLGFAARNLRGCTQRVKRVAYLSLVKPILTYGLPAWHPITQANINKMERVQKRALRFIHGRRPPPPQEANIMPMNMHLAYTDLNFFKRCEGGAIDFNNRARITVRRQLRGDANNRHQRLQPPPARSVFGQRAFSFRVVQPWNDLPPELKD</sequence>
<reference evidence="3 4" key="1">
    <citation type="submission" date="2020-04" db="EMBL/GenBank/DDBJ databases">
        <authorList>
            <person name="Alioto T."/>
            <person name="Alioto T."/>
            <person name="Gomez Garrido J."/>
        </authorList>
    </citation>
    <scope>NUCLEOTIDE SEQUENCE [LARGE SCALE GENOMIC DNA]</scope>
</reference>
<dbReference type="SUPFAM" id="SSF56672">
    <property type="entry name" value="DNA/RNA polymerases"/>
    <property type="match status" value="2"/>
</dbReference>
<name>A0A8S1E4T3_9INSE</name>
<dbReference type="InterPro" id="IPR000477">
    <property type="entry name" value="RT_dom"/>
</dbReference>
<dbReference type="CDD" id="cd01650">
    <property type="entry name" value="RT_nLTR_like"/>
    <property type="match status" value="2"/>
</dbReference>
<feature type="domain" description="Reverse transcriptase" evidence="2">
    <location>
        <begin position="431"/>
        <end position="680"/>
    </location>
</feature>
<dbReference type="PANTHER" id="PTHR33332">
    <property type="entry name" value="REVERSE TRANSCRIPTASE DOMAIN-CONTAINING PROTEIN"/>
    <property type="match status" value="1"/>
</dbReference>
<dbReference type="Pfam" id="PF00078">
    <property type="entry name" value="RVT_1"/>
    <property type="match status" value="2"/>
</dbReference>
<proteinExistence type="predicted"/>
<feature type="coiled-coil region" evidence="1">
    <location>
        <begin position="896"/>
        <end position="940"/>
    </location>
</feature>
<dbReference type="InterPro" id="IPR005135">
    <property type="entry name" value="Endo/exonuclease/phosphatase"/>
</dbReference>
<dbReference type="Gene3D" id="3.60.10.10">
    <property type="entry name" value="Endonuclease/exonuclease/phosphatase"/>
    <property type="match status" value="2"/>
</dbReference>
<protein>
    <recommendedName>
        <fullName evidence="2">Reverse transcriptase domain-containing protein</fullName>
    </recommendedName>
</protein>
<dbReference type="Proteomes" id="UP000494165">
    <property type="component" value="Unassembled WGS sequence"/>
</dbReference>
<dbReference type="OrthoDB" id="426210at2759"/>
<comment type="caution">
    <text evidence="3">The sequence shown here is derived from an EMBL/GenBank/DDBJ whole genome shotgun (WGS) entry which is preliminary data.</text>
</comment>
<dbReference type="InterPro" id="IPR036691">
    <property type="entry name" value="Endo/exonu/phosph_ase_sf"/>
</dbReference>
<organism evidence="3 4">
    <name type="scientific">Cloeon dipterum</name>
    <dbReference type="NCBI Taxonomy" id="197152"/>
    <lineage>
        <taxon>Eukaryota</taxon>
        <taxon>Metazoa</taxon>
        <taxon>Ecdysozoa</taxon>
        <taxon>Arthropoda</taxon>
        <taxon>Hexapoda</taxon>
        <taxon>Insecta</taxon>
        <taxon>Pterygota</taxon>
        <taxon>Palaeoptera</taxon>
        <taxon>Ephemeroptera</taxon>
        <taxon>Pisciforma</taxon>
        <taxon>Baetidae</taxon>
        <taxon>Cloeon</taxon>
    </lineage>
</organism>
<dbReference type="Pfam" id="PF14529">
    <property type="entry name" value="Exo_endo_phos_2"/>
    <property type="match status" value="2"/>
</dbReference>
<dbReference type="GO" id="GO:0003824">
    <property type="term" value="F:catalytic activity"/>
    <property type="evidence" value="ECO:0007669"/>
    <property type="project" value="InterPro"/>
</dbReference>